<dbReference type="PROSITE" id="PS01228">
    <property type="entry name" value="COF_1"/>
    <property type="match status" value="1"/>
</dbReference>
<dbReference type="InterPro" id="IPR036412">
    <property type="entry name" value="HAD-like_sf"/>
</dbReference>
<dbReference type="Gene3D" id="3.40.50.1000">
    <property type="entry name" value="HAD superfamily/HAD-like"/>
    <property type="match status" value="1"/>
</dbReference>
<dbReference type="PANTHER" id="PTHR10000:SF25">
    <property type="entry name" value="PHOSPHATASE YKRA-RELATED"/>
    <property type="match status" value="1"/>
</dbReference>
<dbReference type="GO" id="GO:0005829">
    <property type="term" value="C:cytosol"/>
    <property type="evidence" value="ECO:0007669"/>
    <property type="project" value="TreeGrafter"/>
</dbReference>
<dbReference type="GO" id="GO:0016791">
    <property type="term" value="F:phosphatase activity"/>
    <property type="evidence" value="ECO:0007669"/>
    <property type="project" value="TreeGrafter"/>
</dbReference>
<dbReference type="InterPro" id="IPR006379">
    <property type="entry name" value="HAD-SF_hydro_IIB"/>
</dbReference>
<dbReference type="NCBIfam" id="TIGR01484">
    <property type="entry name" value="HAD-SF-IIB"/>
    <property type="match status" value="1"/>
</dbReference>
<dbReference type="EMBL" id="BLLI01000017">
    <property type="protein sequence ID" value="GFH42258.1"/>
    <property type="molecule type" value="Genomic_DNA"/>
</dbReference>
<dbReference type="SFLD" id="SFLDS00003">
    <property type="entry name" value="Haloacid_Dehalogenase"/>
    <property type="match status" value="1"/>
</dbReference>
<dbReference type="AlphaFoldDB" id="A0A6A0BD31"/>
<dbReference type="Proteomes" id="UP000480303">
    <property type="component" value="Unassembled WGS sequence"/>
</dbReference>
<comment type="caution">
    <text evidence="1">The sequence shown here is derived from an EMBL/GenBank/DDBJ whole genome shotgun (WGS) entry which is preliminary data.</text>
</comment>
<dbReference type="Gene3D" id="3.30.1240.10">
    <property type="match status" value="1"/>
</dbReference>
<dbReference type="InterPro" id="IPR023214">
    <property type="entry name" value="HAD_sf"/>
</dbReference>
<dbReference type="Pfam" id="PF08282">
    <property type="entry name" value="Hydrolase_3"/>
    <property type="match status" value="1"/>
</dbReference>
<accession>A0A6A0BD31</accession>
<name>A0A6A0BD31_9LACT</name>
<gene>
    <name evidence="1" type="primary">yraE</name>
    <name evidence="1" type="ORF">Hs30E_08090</name>
</gene>
<dbReference type="InterPro" id="IPR000150">
    <property type="entry name" value="Cof"/>
</dbReference>
<protein>
    <submittedName>
        <fullName evidence="1">Hydrolase</fullName>
    </submittedName>
</protein>
<dbReference type="GO" id="GO:0000287">
    <property type="term" value="F:magnesium ion binding"/>
    <property type="evidence" value="ECO:0007669"/>
    <property type="project" value="TreeGrafter"/>
</dbReference>
<keyword evidence="2" id="KW-1185">Reference proteome</keyword>
<dbReference type="SFLD" id="SFLDG01140">
    <property type="entry name" value="C2.B:_Phosphomannomutase_and_P"/>
    <property type="match status" value="1"/>
</dbReference>
<evidence type="ECO:0000313" key="2">
    <source>
        <dbReference type="Proteomes" id="UP000480303"/>
    </source>
</evidence>
<reference evidence="1 2" key="1">
    <citation type="submission" date="2020-02" db="EMBL/GenBank/DDBJ databases">
        <title>Draft genome sequence of Lactococcus sp. Hs30E4-3.</title>
        <authorList>
            <person name="Noda S."/>
            <person name="Yuki M."/>
            <person name="Ohkuma M."/>
        </authorList>
    </citation>
    <scope>NUCLEOTIDE SEQUENCE [LARGE SCALE GENOMIC DNA]</scope>
    <source>
        <strain evidence="1 2">Hs30E4-3</strain>
    </source>
</reference>
<proteinExistence type="predicted"/>
<keyword evidence="1" id="KW-0378">Hydrolase</keyword>
<dbReference type="PANTHER" id="PTHR10000">
    <property type="entry name" value="PHOSPHOSERINE PHOSPHATASE"/>
    <property type="match status" value="1"/>
</dbReference>
<sequence length="264" mass="29489">MTMENINDTYHSLAFFDLDGTLLNSQSQLDTEVIKALQQIRQNGVLPIIATGRGHFELEAIMTQSGITSAISMNGQFIVVEGEMIYHEPMAVKAIERLKTLADAKNQAIAFYDKESYWVSQMTDFVKSAYGYTDAPLPTVNNSRYLTDEVNMLLVFTDQKVDVDYYRERVPEFNYFKNTPFSIDIINAGTNKGTGIKKVVELLDFTGETYGFGDGTNDFHLLKAVNHATAMGNAVPELKAIADFISTENTNHGIVTAFNHWGLL</sequence>
<evidence type="ECO:0000313" key="1">
    <source>
        <dbReference type="EMBL" id="GFH42258.1"/>
    </source>
</evidence>
<dbReference type="NCBIfam" id="TIGR00099">
    <property type="entry name" value="Cof-subfamily"/>
    <property type="match status" value="1"/>
</dbReference>
<dbReference type="SUPFAM" id="SSF56784">
    <property type="entry name" value="HAD-like"/>
    <property type="match status" value="1"/>
</dbReference>
<organism evidence="1 2">
    <name type="scientific">Pseudolactococcus hodotermopsidis</name>
    <dbReference type="NCBI Taxonomy" id="2709157"/>
    <lineage>
        <taxon>Bacteria</taxon>
        <taxon>Bacillati</taxon>
        <taxon>Bacillota</taxon>
        <taxon>Bacilli</taxon>
        <taxon>Lactobacillales</taxon>
        <taxon>Streptococcaceae</taxon>
        <taxon>Pseudolactococcus</taxon>
    </lineage>
</organism>